<sequence length="100" mass="11599">MVWVSYLPQKGRLRFLEFMCSLVAFDSSNFWCLVFWGLAVAAGYMLVCHDNPLFYWRGCFFFFHQALLLQASFVGLLCPATLLLCIEPCIYPFLFAVSFE</sequence>
<comment type="caution">
    <text evidence="2">The sequence shown here is derived from an EMBL/GenBank/DDBJ whole genome shotgun (WGS) entry which is preliminary data.</text>
</comment>
<feature type="transmembrane region" description="Helical" evidence="1">
    <location>
        <begin position="54"/>
        <end position="74"/>
    </location>
</feature>
<reference evidence="3" key="1">
    <citation type="submission" date="2016-06" db="EMBL/GenBank/DDBJ databases">
        <title>Parallel loss of symbiosis genes in relatives of nitrogen-fixing non-legume Parasponia.</title>
        <authorList>
            <person name="Van Velzen R."/>
            <person name="Holmer R."/>
            <person name="Bu F."/>
            <person name="Rutten L."/>
            <person name="Van Zeijl A."/>
            <person name="Liu W."/>
            <person name="Santuari L."/>
            <person name="Cao Q."/>
            <person name="Sharma T."/>
            <person name="Shen D."/>
            <person name="Roswanjaya Y."/>
            <person name="Wardhani T."/>
            <person name="Kalhor M.S."/>
            <person name="Jansen J."/>
            <person name="Van den Hoogen J."/>
            <person name="Gungor B."/>
            <person name="Hartog M."/>
            <person name="Hontelez J."/>
            <person name="Verver J."/>
            <person name="Yang W.-C."/>
            <person name="Schijlen E."/>
            <person name="Repin R."/>
            <person name="Schilthuizen M."/>
            <person name="Schranz E."/>
            <person name="Heidstra R."/>
            <person name="Miyata K."/>
            <person name="Fedorova E."/>
            <person name="Kohlen W."/>
            <person name="Bisseling T."/>
            <person name="Smit S."/>
            <person name="Geurts R."/>
        </authorList>
    </citation>
    <scope>NUCLEOTIDE SEQUENCE [LARGE SCALE GENOMIC DNA]</scope>
    <source>
        <strain evidence="3">cv. RG33-2</strain>
    </source>
</reference>
<dbReference type="AlphaFoldDB" id="A0A2P5E7A0"/>
<dbReference type="EMBL" id="JXTC01000217">
    <property type="protein sequence ID" value="PON81422.1"/>
    <property type="molecule type" value="Genomic_DNA"/>
</dbReference>
<keyword evidence="1" id="KW-1133">Transmembrane helix</keyword>
<evidence type="ECO:0000313" key="2">
    <source>
        <dbReference type="EMBL" id="PON81422.1"/>
    </source>
</evidence>
<keyword evidence="1" id="KW-0812">Transmembrane</keyword>
<gene>
    <name evidence="2" type="ORF">TorRG33x02_227730</name>
</gene>
<dbReference type="Proteomes" id="UP000237000">
    <property type="component" value="Unassembled WGS sequence"/>
</dbReference>
<evidence type="ECO:0000256" key="1">
    <source>
        <dbReference type="SAM" id="Phobius"/>
    </source>
</evidence>
<keyword evidence="1" id="KW-0472">Membrane</keyword>
<proteinExistence type="predicted"/>
<name>A0A2P5E7A0_TREOI</name>
<dbReference type="OrthoDB" id="10442977at2759"/>
<protein>
    <recommendedName>
        <fullName evidence="4">Transmembrane protein</fullName>
    </recommendedName>
</protein>
<feature type="transmembrane region" description="Helical" evidence="1">
    <location>
        <begin position="28"/>
        <end position="47"/>
    </location>
</feature>
<keyword evidence="3" id="KW-1185">Reference proteome</keyword>
<evidence type="ECO:0000313" key="3">
    <source>
        <dbReference type="Proteomes" id="UP000237000"/>
    </source>
</evidence>
<evidence type="ECO:0008006" key="4">
    <source>
        <dbReference type="Google" id="ProtNLM"/>
    </source>
</evidence>
<dbReference type="InParanoid" id="A0A2P5E7A0"/>
<accession>A0A2P5E7A0</accession>
<organism evidence="2 3">
    <name type="scientific">Trema orientale</name>
    <name type="common">Charcoal tree</name>
    <name type="synonym">Celtis orientalis</name>
    <dbReference type="NCBI Taxonomy" id="63057"/>
    <lineage>
        <taxon>Eukaryota</taxon>
        <taxon>Viridiplantae</taxon>
        <taxon>Streptophyta</taxon>
        <taxon>Embryophyta</taxon>
        <taxon>Tracheophyta</taxon>
        <taxon>Spermatophyta</taxon>
        <taxon>Magnoliopsida</taxon>
        <taxon>eudicotyledons</taxon>
        <taxon>Gunneridae</taxon>
        <taxon>Pentapetalae</taxon>
        <taxon>rosids</taxon>
        <taxon>fabids</taxon>
        <taxon>Rosales</taxon>
        <taxon>Cannabaceae</taxon>
        <taxon>Trema</taxon>
    </lineage>
</organism>